<evidence type="ECO:0000313" key="1">
    <source>
        <dbReference type="EMBL" id="CAF1533461.1"/>
    </source>
</evidence>
<organism evidence="1 2">
    <name type="scientific">Rotaria sordida</name>
    <dbReference type="NCBI Taxonomy" id="392033"/>
    <lineage>
        <taxon>Eukaryota</taxon>
        <taxon>Metazoa</taxon>
        <taxon>Spiralia</taxon>
        <taxon>Gnathifera</taxon>
        <taxon>Rotifera</taxon>
        <taxon>Eurotatoria</taxon>
        <taxon>Bdelloidea</taxon>
        <taxon>Philodinida</taxon>
        <taxon>Philodinidae</taxon>
        <taxon>Rotaria</taxon>
    </lineage>
</organism>
<proteinExistence type="predicted"/>
<reference evidence="1" key="1">
    <citation type="submission" date="2021-02" db="EMBL/GenBank/DDBJ databases">
        <authorList>
            <person name="Nowell W R."/>
        </authorList>
    </citation>
    <scope>NUCLEOTIDE SEQUENCE</scope>
</reference>
<dbReference type="EMBL" id="CAJNOT010011233">
    <property type="protein sequence ID" value="CAF1533461.1"/>
    <property type="molecule type" value="Genomic_DNA"/>
</dbReference>
<sequence>ESLGREIAPSIRQYPEIISIYVYCIDKKDNEQ</sequence>
<evidence type="ECO:0000313" key="2">
    <source>
        <dbReference type="Proteomes" id="UP000663864"/>
    </source>
</evidence>
<accession>A0A815VIR9</accession>
<feature type="non-terminal residue" evidence="1">
    <location>
        <position position="1"/>
    </location>
</feature>
<dbReference type="Proteomes" id="UP000663864">
    <property type="component" value="Unassembled WGS sequence"/>
</dbReference>
<dbReference type="AlphaFoldDB" id="A0A815VIR9"/>
<gene>
    <name evidence="1" type="ORF">ZHD862_LOCUS38822</name>
</gene>
<name>A0A815VIR9_9BILA</name>
<comment type="caution">
    <text evidence="1">The sequence shown here is derived from an EMBL/GenBank/DDBJ whole genome shotgun (WGS) entry which is preliminary data.</text>
</comment>
<protein>
    <submittedName>
        <fullName evidence="1">Uncharacterized protein</fullName>
    </submittedName>
</protein>